<sequence>MTAAANRIPVRQLDLDTLLPYLDLHLVGATNGVRLFRAAGLSWAGTPYEEDFTRLRQEISEERTFLKRLIKALGHRPSLVKMTLARVLSVIADLDPLNPKRRKASAGAQLELEALQSLLKGKEALWSTLLALSPAGSGQQANMAETVLNTPVLERLLEASKRQQDTVARVMTETASARFLQQ</sequence>
<gene>
    <name evidence="1" type="ORF">D6T63_04830</name>
</gene>
<keyword evidence="2" id="KW-1185">Reference proteome</keyword>
<proteinExistence type="predicted"/>
<evidence type="ECO:0000313" key="2">
    <source>
        <dbReference type="Proteomes" id="UP000272560"/>
    </source>
</evidence>
<dbReference type="Proteomes" id="UP000272560">
    <property type="component" value="Unassembled WGS sequence"/>
</dbReference>
<organism evidence="1 2">
    <name type="scientific">Arthrobacter cheniae</name>
    <dbReference type="NCBI Taxonomy" id="1258888"/>
    <lineage>
        <taxon>Bacteria</taxon>
        <taxon>Bacillati</taxon>
        <taxon>Actinomycetota</taxon>
        <taxon>Actinomycetes</taxon>
        <taxon>Micrococcales</taxon>
        <taxon>Micrococcaceae</taxon>
        <taxon>Arthrobacter</taxon>
    </lineage>
</organism>
<dbReference type="RefSeq" id="WP_120147880.1">
    <property type="nucleotide sequence ID" value="NZ_QZVT01000002.1"/>
</dbReference>
<protein>
    <submittedName>
        <fullName evidence="1">Uncharacterized protein</fullName>
    </submittedName>
</protein>
<comment type="caution">
    <text evidence="1">The sequence shown here is derived from an EMBL/GenBank/DDBJ whole genome shotgun (WGS) entry which is preliminary data.</text>
</comment>
<evidence type="ECO:0000313" key="1">
    <source>
        <dbReference type="EMBL" id="RJT82062.1"/>
    </source>
</evidence>
<accession>A0A3A5M4Q5</accession>
<dbReference type="OrthoDB" id="3733286at2"/>
<dbReference type="EMBL" id="QZVT01000002">
    <property type="protein sequence ID" value="RJT82062.1"/>
    <property type="molecule type" value="Genomic_DNA"/>
</dbReference>
<name>A0A3A5M4Q5_9MICC</name>
<reference evidence="1 2" key="1">
    <citation type="submission" date="2018-09" db="EMBL/GenBank/DDBJ databases">
        <title>Novel species of Arthrobacter.</title>
        <authorList>
            <person name="Liu Q."/>
            <person name="Xin Y.-H."/>
        </authorList>
    </citation>
    <scope>NUCLEOTIDE SEQUENCE [LARGE SCALE GENOMIC DNA]</scope>
    <source>
        <strain evidence="1 2">Hz2</strain>
    </source>
</reference>
<dbReference type="AlphaFoldDB" id="A0A3A5M4Q5"/>